<dbReference type="AlphaFoldDB" id="A0A4Y3VGQ1"/>
<dbReference type="InterPro" id="IPR052529">
    <property type="entry name" value="Bact_Transport_Assoc"/>
</dbReference>
<dbReference type="OrthoDB" id="2388539at2"/>
<comment type="caution">
    <text evidence="3">The sequence shown here is derived from an EMBL/GenBank/DDBJ whole genome shotgun (WGS) entry which is preliminary data.</text>
</comment>
<accession>A0A4Y3VGQ1</accession>
<protein>
    <recommendedName>
        <fullName evidence="2">DUF418 domain-containing protein</fullName>
    </recommendedName>
</protein>
<sequence length="422" mass="44835">MTTTITEGRPRRGGVRPGERALAPDLARGIMLLGIVLSNTAFHLWAARRGPSGWQPVDGSWLDHAVQFTMITVLDLRVYPLFAFLFGYGMMQLYLRQTAAGTAERDAARILRRRSLWLIVIGLAHSTLLMAGDIIGFYGVLSLVLGLVFLRRGERALTWWIGIGVALLLFTSAEPVVSALLRGELGTLGDAGAEPGFKAYAPDEENWLTAAGIRLESGLFVTFVAAPLSLVGGGFVLFLLGFLAARHRVLEEPGRHRTLLRSTAVIGIALGWLGALPAALAHVGALDVPADAQSESGALTILRDATGNAAGLGYVAAVALFAHWWITREPRRGATAVAAVTAVGKRSLSCYLAHSLLFAPLLAAWGLGLGAHLGSATMALFATGVWLVTVAAAHALERAGRRGPAEAVLRRLMYGSVDARGR</sequence>
<dbReference type="Pfam" id="PF04235">
    <property type="entry name" value="DUF418"/>
    <property type="match status" value="1"/>
</dbReference>
<keyword evidence="1" id="KW-1133">Transmembrane helix</keyword>
<organism evidence="3 4">
    <name type="scientific">Streptomyces spinoverrucosus</name>
    <dbReference type="NCBI Taxonomy" id="284043"/>
    <lineage>
        <taxon>Bacteria</taxon>
        <taxon>Bacillati</taxon>
        <taxon>Actinomycetota</taxon>
        <taxon>Actinomycetes</taxon>
        <taxon>Kitasatosporales</taxon>
        <taxon>Streptomycetaceae</taxon>
        <taxon>Streptomyces</taxon>
    </lineage>
</organism>
<keyword evidence="4" id="KW-1185">Reference proteome</keyword>
<gene>
    <name evidence="3" type="ORF">SSP24_37590</name>
</gene>
<evidence type="ECO:0000256" key="1">
    <source>
        <dbReference type="SAM" id="Phobius"/>
    </source>
</evidence>
<dbReference type="PANTHER" id="PTHR30590">
    <property type="entry name" value="INNER MEMBRANE PROTEIN"/>
    <property type="match status" value="1"/>
</dbReference>
<dbReference type="Proteomes" id="UP000317881">
    <property type="component" value="Unassembled WGS sequence"/>
</dbReference>
<evidence type="ECO:0000259" key="2">
    <source>
        <dbReference type="Pfam" id="PF04235"/>
    </source>
</evidence>
<proteinExistence type="predicted"/>
<feature type="transmembrane region" description="Helical" evidence="1">
    <location>
        <begin position="305"/>
        <end position="327"/>
    </location>
</feature>
<reference evidence="3 4" key="1">
    <citation type="submission" date="2019-06" db="EMBL/GenBank/DDBJ databases">
        <title>Whole genome shotgun sequence of Streptomyces spinoverrucosus NBRC 14228.</title>
        <authorList>
            <person name="Hosoyama A."/>
            <person name="Uohara A."/>
            <person name="Ohji S."/>
            <person name="Ichikawa N."/>
        </authorList>
    </citation>
    <scope>NUCLEOTIDE SEQUENCE [LARGE SCALE GENOMIC DNA]</scope>
    <source>
        <strain evidence="3 4">NBRC 14228</strain>
    </source>
</reference>
<feature type="transmembrane region" description="Helical" evidence="1">
    <location>
        <begin position="134"/>
        <end position="150"/>
    </location>
</feature>
<feature type="transmembrane region" description="Helical" evidence="1">
    <location>
        <begin position="66"/>
        <end position="90"/>
    </location>
</feature>
<feature type="transmembrane region" description="Helical" evidence="1">
    <location>
        <begin position="264"/>
        <end position="285"/>
    </location>
</feature>
<dbReference type="RefSeq" id="WP_141310768.1">
    <property type="nucleotide sequence ID" value="NZ_BJND01000025.1"/>
</dbReference>
<feature type="transmembrane region" description="Helical" evidence="1">
    <location>
        <begin position="157"/>
        <end position="181"/>
    </location>
</feature>
<dbReference type="EMBL" id="BJND01000025">
    <property type="protein sequence ID" value="GEC06104.1"/>
    <property type="molecule type" value="Genomic_DNA"/>
</dbReference>
<evidence type="ECO:0000313" key="4">
    <source>
        <dbReference type="Proteomes" id="UP000317881"/>
    </source>
</evidence>
<keyword evidence="1" id="KW-0472">Membrane</keyword>
<dbReference type="PANTHER" id="PTHR30590:SF2">
    <property type="entry name" value="INNER MEMBRANE PROTEIN"/>
    <property type="match status" value="1"/>
</dbReference>
<evidence type="ECO:0000313" key="3">
    <source>
        <dbReference type="EMBL" id="GEC06104.1"/>
    </source>
</evidence>
<dbReference type="InterPro" id="IPR007349">
    <property type="entry name" value="DUF418"/>
</dbReference>
<feature type="transmembrane region" description="Helical" evidence="1">
    <location>
        <begin position="219"/>
        <end position="243"/>
    </location>
</feature>
<keyword evidence="1" id="KW-0812">Transmembrane</keyword>
<name>A0A4Y3VGQ1_9ACTN</name>
<feature type="transmembrane region" description="Helical" evidence="1">
    <location>
        <begin position="373"/>
        <end position="396"/>
    </location>
</feature>
<feature type="transmembrane region" description="Helical" evidence="1">
    <location>
        <begin position="348"/>
        <end position="367"/>
    </location>
</feature>
<feature type="domain" description="DUF418" evidence="2">
    <location>
        <begin position="244"/>
        <end position="415"/>
    </location>
</feature>